<dbReference type="InterPro" id="IPR003779">
    <property type="entry name" value="CMD-like"/>
</dbReference>
<dbReference type="Proteomes" id="UP000774570">
    <property type="component" value="Unassembled WGS sequence"/>
</dbReference>
<dbReference type="EMBL" id="JAIBOA010000001">
    <property type="protein sequence ID" value="MBW8480902.1"/>
    <property type="molecule type" value="Genomic_DNA"/>
</dbReference>
<comment type="caution">
    <text evidence="2">The sequence shown here is derived from an EMBL/GenBank/DDBJ whole genome shotgun (WGS) entry which is preliminary data.</text>
</comment>
<evidence type="ECO:0000259" key="1">
    <source>
        <dbReference type="Pfam" id="PF02627"/>
    </source>
</evidence>
<proteinExistence type="predicted"/>
<dbReference type="Pfam" id="PF02627">
    <property type="entry name" value="CMD"/>
    <property type="match status" value="1"/>
</dbReference>
<accession>A0ABS7FKL5</accession>
<gene>
    <name evidence="2" type="ORF">K1Y72_00880</name>
</gene>
<dbReference type="PANTHER" id="PTHR34846:SF5">
    <property type="entry name" value="CARBOXYMUCONOLACTONE DECARBOXYLASE-LIKE DOMAIN-CONTAINING PROTEIN"/>
    <property type="match status" value="1"/>
</dbReference>
<keyword evidence="3" id="KW-1185">Reference proteome</keyword>
<feature type="domain" description="Carboxymuconolactone decarboxylase-like" evidence="1">
    <location>
        <begin position="43"/>
        <end position="126"/>
    </location>
</feature>
<organism evidence="2 3">
    <name type="scientific">Actinomadura parmotrematis</name>
    <dbReference type="NCBI Taxonomy" id="2864039"/>
    <lineage>
        <taxon>Bacteria</taxon>
        <taxon>Bacillati</taxon>
        <taxon>Actinomycetota</taxon>
        <taxon>Actinomycetes</taxon>
        <taxon>Streptosporangiales</taxon>
        <taxon>Thermomonosporaceae</taxon>
        <taxon>Actinomadura</taxon>
    </lineage>
</organism>
<dbReference type="RefSeq" id="WP_220162240.1">
    <property type="nucleotide sequence ID" value="NZ_JAIBOA010000001.1"/>
</dbReference>
<name>A0ABS7FKL5_9ACTN</name>
<dbReference type="Gene3D" id="1.20.1290.10">
    <property type="entry name" value="AhpD-like"/>
    <property type="match status" value="1"/>
</dbReference>
<dbReference type="SUPFAM" id="SSF69118">
    <property type="entry name" value="AhpD-like"/>
    <property type="match status" value="1"/>
</dbReference>
<evidence type="ECO:0000313" key="2">
    <source>
        <dbReference type="EMBL" id="MBW8480902.1"/>
    </source>
</evidence>
<protein>
    <submittedName>
        <fullName evidence="2">Carboxymuconolactone decarboxylase family protein</fullName>
    </submittedName>
</protein>
<dbReference type="PANTHER" id="PTHR34846">
    <property type="entry name" value="4-CARBOXYMUCONOLACTONE DECARBOXYLASE FAMILY PROTEIN (AFU_ORTHOLOGUE AFUA_6G11590)"/>
    <property type="match status" value="1"/>
</dbReference>
<dbReference type="InterPro" id="IPR029032">
    <property type="entry name" value="AhpD-like"/>
</dbReference>
<evidence type="ECO:0000313" key="3">
    <source>
        <dbReference type="Proteomes" id="UP000774570"/>
    </source>
</evidence>
<reference evidence="2 3" key="1">
    <citation type="submission" date="2021-07" db="EMBL/GenBank/DDBJ databases">
        <title>Actinomadura sp. PM05-2 isolated from lichen.</title>
        <authorList>
            <person name="Somphong A."/>
            <person name="Phongsopitanun W."/>
            <person name="Tanasupawat S."/>
            <person name="Peongsungnone V."/>
        </authorList>
    </citation>
    <scope>NUCLEOTIDE SEQUENCE [LARGE SCALE GENOMIC DNA]</scope>
    <source>
        <strain evidence="2 3">PM05-2</strain>
    </source>
</reference>
<sequence>MADEELPVPRVPPLPEDRWDDVLKAVVASTGPLNVFTTLARHPDLFASWIGLGSRLLMRGTLDARVREIAILRTAHHRSCEYEWLHHRRLGLEAGLAEAEIGALRLDAAAHGWAPADRAVVDAADELHATGTLSDGAWRALAGRFDERGLIELVMLVGHYHMVAFALNALRVQPEEEE</sequence>